<dbReference type="EMBL" id="JAQQWN010000010">
    <property type="protein sequence ID" value="KAK8062208.1"/>
    <property type="molecule type" value="Genomic_DNA"/>
</dbReference>
<dbReference type="Proteomes" id="UP001433268">
    <property type="component" value="Unassembled WGS sequence"/>
</dbReference>
<evidence type="ECO:0000313" key="2">
    <source>
        <dbReference type="EMBL" id="KAK8062208.1"/>
    </source>
</evidence>
<proteinExistence type="predicted"/>
<reference evidence="2 3" key="1">
    <citation type="submission" date="2023-01" db="EMBL/GenBank/DDBJ databases">
        <title>Analysis of 21 Apiospora genomes using comparative genomics revels a genus with tremendous synthesis potential of carbohydrate active enzymes and secondary metabolites.</title>
        <authorList>
            <person name="Sorensen T."/>
        </authorList>
    </citation>
    <scope>NUCLEOTIDE SEQUENCE [LARGE SCALE GENOMIC DNA]</scope>
    <source>
        <strain evidence="2 3">CBS 114990</strain>
    </source>
</reference>
<accession>A0ABR1UWL5</accession>
<evidence type="ECO:0000313" key="3">
    <source>
        <dbReference type="Proteomes" id="UP001433268"/>
    </source>
</evidence>
<comment type="caution">
    <text evidence="2">The sequence shown here is derived from an EMBL/GenBank/DDBJ whole genome shotgun (WGS) entry which is preliminary data.</text>
</comment>
<feature type="region of interest" description="Disordered" evidence="1">
    <location>
        <begin position="180"/>
        <end position="224"/>
    </location>
</feature>
<evidence type="ECO:0000256" key="1">
    <source>
        <dbReference type="SAM" id="MobiDB-lite"/>
    </source>
</evidence>
<dbReference type="RefSeq" id="XP_066660807.1">
    <property type="nucleotide sequence ID" value="XM_066818619.1"/>
</dbReference>
<feature type="compositionally biased region" description="Acidic residues" evidence="1">
    <location>
        <begin position="182"/>
        <end position="199"/>
    </location>
</feature>
<protein>
    <submittedName>
        <fullName evidence="2">Uncharacterized protein</fullName>
    </submittedName>
</protein>
<dbReference type="GeneID" id="92051679"/>
<name>A0ABR1UWL5_9PEZI</name>
<organism evidence="2 3">
    <name type="scientific">Apiospora hydei</name>
    <dbReference type="NCBI Taxonomy" id="1337664"/>
    <lineage>
        <taxon>Eukaryota</taxon>
        <taxon>Fungi</taxon>
        <taxon>Dikarya</taxon>
        <taxon>Ascomycota</taxon>
        <taxon>Pezizomycotina</taxon>
        <taxon>Sordariomycetes</taxon>
        <taxon>Xylariomycetidae</taxon>
        <taxon>Amphisphaeriales</taxon>
        <taxon>Apiosporaceae</taxon>
        <taxon>Apiospora</taxon>
    </lineage>
</organism>
<sequence length="224" mass="25481">MSDTPGPRPWTNAEKKWLTQCLTTADLEFPSNDYRFGGVRKLTALVHEFNAMFYNTPGSRSESDVKAQVDEIHKDFDDLIWILPQNIKDTRCSRLVILWILENCDPYPDEEGGGTDEGSCQCHYDEGASDLLLKWLHVELQRLICRVEERLAKFRYQDPLKSMDPIYLLELESVWRTRDSQQEVEDEVGVPGDEADDNETATGVTDSGSEDNTIESGVQDGSKE</sequence>
<keyword evidence="3" id="KW-1185">Reference proteome</keyword>
<gene>
    <name evidence="2" type="ORF">PG997_014305</name>
</gene>